<accession>A0ABX0YCT7</accession>
<reference evidence="1 2" key="1">
    <citation type="submission" date="2020-03" db="EMBL/GenBank/DDBJ databases">
        <authorList>
            <person name="Wang L."/>
            <person name="He N."/>
            <person name="Li Y."/>
            <person name="Fang Y."/>
            <person name="Zhang F."/>
        </authorList>
    </citation>
    <scope>NUCLEOTIDE SEQUENCE [LARGE SCALE GENOMIC DNA]</scope>
    <source>
        <strain evidence="2">hsmgli-8</strain>
    </source>
</reference>
<dbReference type="PANTHER" id="PTHR35866">
    <property type="entry name" value="PUTATIVE-RELATED"/>
    <property type="match status" value="1"/>
</dbReference>
<evidence type="ECO:0000313" key="1">
    <source>
        <dbReference type="EMBL" id="NJP01200.1"/>
    </source>
</evidence>
<evidence type="ECO:0000313" key="2">
    <source>
        <dbReference type="Proteomes" id="UP000746535"/>
    </source>
</evidence>
<sequence>MRFSCVGCGKCCNDHHVPLTLSEAVQWAADGGQVIVLTEGFLEDERLALDPALQHAQRRSLRVPCGSTHAHVAVTFAAFNVGACRNLDENQMCRIYDRRPLVCRIYPAEINPHIPLRAENKDCPPQVWEQGPVLIHGGKPVATELEQLIERSRQADRDDIAAKAAICKVLGIHAMAVKGEGFAAFLPDMGHFAQAAQRVEALGLAASAGKQPWSLLAPDEALIARLEETGALIQAALEQQNSTYIPLRKVG</sequence>
<organism evidence="1 2">
    <name type="scientific">Pseudomonas quercus</name>
    <dbReference type="NCBI Taxonomy" id="2722792"/>
    <lineage>
        <taxon>Bacteria</taxon>
        <taxon>Pseudomonadati</taxon>
        <taxon>Pseudomonadota</taxon>
        <taxon>Gammaproteobacteria</taxon>
        <taxon>Pseudomonadales</taxon>
        <taxon>Pseudomonadaceae</taxon>
        <taxon>Pseudomonas</taxon>
    </lineage>
</organism>
<gene>
    <name evidence="1" type="ORF">HBH25_10020</name>
</gene>
<proteinExistence type="predicted"/>
<protein>
    <submittedName>
        <fullName evidence="1">YkgJ family cysteine cluster protein</fullName>
    </submittedName>
</protein>
<comment type="caution">
    <text evidence="1">The sequence shown here is derived from an EMBL/GenBank/DDBJ whole genome shotgun (WGS) entry which is preliminary data.</text>
</comment>
<dbReference type="PANTHER" id="PTHR35866:SF2">
    <property type="entry name" value="YKGJ FAMILY CYSTEINE CLUSTER PROTEIN"/>
    <property type="match status" value="1"/>
</dbReference>
<dbReference type="RefSeq" id="WP_168083765.1">
    <property type="nucleotide sequence ID" value="NZ_JAAVJI010000004.1"/>
</dbReference>
<dbReference type="InterPro" id="IPR005358">
    <property type="entry name" value="Puta_zinc/iron-chelating_dom"/>
</dbReference>
<name>A0ABX0YCT7_9PSED</name>
<dbReference type="Pfam" id="PF03692">
    <property type="entry name" value="CxxCxxCC"/>
    <property type="match status" value="1"/>
</dbReference>
<dbReference type="Proteomes" id="UP000746535">
    <property type="component" value="Unassembled WGS sequence"/>
</dbReference>
<dbReference type="EMBL" id="JAAVJI010000004">
    <property type="protein sequence ID" value="NJP01200.1"/>
    <property type="molecule type" value="Genomic_DNA"/>
</dbReference>
<keyword evidence="2" id="KW-1185">Reference proteome</keyword>